<dbReference type="SUPFAM" id="SSF57492">
    <property type="entry name" value="Trefoil"/>
    <property type="match status" value="1"/>
</dbReference>
<feature type="disulfide bond" evidence="2">
    <location>
        <begin position="28"/>
        <end position="54"/>
    </location>
</feature>
<dbReference type="Proteomes" id="UP000549394">
    <property type="component" value="Unassembled WGS sequence"/>
</dbReference>
<dbReference type="PROSITE" id="PS51448">
    <property type="entry name" value="P_TREFOIL_2"/>
    <property type="match status" value="1"/>
</dbReference>
<evidence type="ECO:0000259" key="4">
    <source>
        <dbReference type="PROSITE" id="PS51448"/>
    </source>
</evidence>
<evidence type="ECO:0000256" key="1">
    <source>
        <dbReference type="ARBA" id="ARBA00023157"/>
    </source>
</evidence>
<dbReference type="SMART" id="SM00018">
    <property type="entry name" value="PD"/>
    <property type="match status" value="1"/>
</dbReference>
<name>A0A7I8WER7_9ANNE</name>
<comment type="caution">
    <text evidence="2">Lacks conserved residue(s) required for the propagation of feature annotation.</text>
</comment>
<dbReference type="OrthoDB" id="10051464at2759"/>
<dbReference type="InterPro" id="IPR044913">
    <property type="entry name" value="P_trefoil_dom_sf"/>
</dbReference>
<evidence type="ECO:0000313" key="5">
    <source>
        <dbReference type="EMBL" id="CAD5126676.1"/>
    </source>
</evidence>
<dbReference type="CDD" id="cd00111">
    <property type="entry name" value="Trefoil"/>
    <property type="match status" value="1"/>
</dbReference>
<dbReference type="Pfam" id="PF00088">
    <property type="entry name" value="Trefoil"/>
    <property type="match status" value="1"/>
</dbReference>
<keyword evidence="1 2" id="KW-1015">Disulfide bond</keyword>
<dbReference type="EMBL" id="CAJFCJ010000071">
    <property type="protein sequence ID" value="CAD5126676.1"/>
    <property type="molecule type" value="Genomic_DNA"/>
</dbReference>
<comment type="caution">
    <text evidence="5">The sequence shown here is derived from an EMBL/GenBank/DDBJ whole genome shotgun (WGS) entry which is preliminary data.</text>
</comment>
<keyword evidence="3" id="KW-0472">Membrane</keyword>
<keyword evidence="3" id="KW-1133">Transmembrane helix</keyword>
<dbReference type="AlphaFoldDB" id="A0A7I8WER7"/>
<evidence type="ECO:0000256" key="2">
    <source>
        <dbReference type="PROSITE-ProRule" id="PRU00779"/>
    </source>
</evidence>
<sequence>MRNTTEVKTYYLCIIVVFFRLTICSMICTQPVNERIECGWSGISLTNCQNIGCCYNGNDAIPCFLPGGEIMLIEHTKTSGHPIEYAKQKYYECTPGNRASRAQVSGMYIWIISDKVQSQTCRSSQYQYSIEGDDEIIIGGDPYYFNDKTSSAFMSPLIPEVHLNLGIHSYRMIDNICKLGGLTEPERYSTCDNLTSDSFEQKFLYQIFEPANSRVKVEIRGVNFDCSFSNTEPYVMVYVKANTQYFNRNDLWSGKFLICTLDGQNGKCSYICNCGHSICKIIYLKWLINYDKSLNPLTAVSVCDISVVGI</sequence>
<accession>A0A7I8WER7</accession>
<feature type="transmembrane region" description="Helical" evidence="3">
    <location>
        <begin position="12"/>
        <end position="32"/>
    </location>
</feature>
<evidence type="ECO:0000256" key="3">
    <source>
        <dbReference type="SAM" id="Phobius"/>
    </source>
</evidence>
<evidence type="ECO:0000313" key="6">
    <source>
        <dbReference type="Proteomes" id="UP000549394"/>
    </source>
</evidence>
<proteinExistence type="predicted"/>
<gene>
    <name evidence="5" type="ORF">DGYR_LOCUS13910</name>
</gene>
<protein>
    <submittedName>
        <fullName evidence="5">DgyrCDS14748</fullName>
    </submittedName>
</protein>
<feature type="domain" description="P-type" evidence="4">
    <location>
        <begin position="26"/>
        <end position="67"/>
    </location>
</feature>
<organism evidence="5 6">
    <name type="scientific">Dimorphilus gyrociliatus</name>
    <dbReference type="NCBI Taxonomy" id="2664684"/>
    <lineage>
        <taxon>Eukaryota</taxon>
        <taxon>Metazoa</taxon>
        <taxon>Spiralia</taxon>
        <taxon>Lophotrochozoa</taxon>
        <taxon>Annelida</taxon>
        <taxon>Polychaeta</taxon>
        <taxon>Polychaeta incertae sedis</taxon>
        <taxon>Dinophilidae</taxon>
        <taxon>Dimorphilus</taxon>
    </lineage>
</organism>
<reference evidence="5 6" key="1">
    <citation type="submission" date="2020-08" db="EMBL/GenBank/DDBJ databases">
        <authorList>
            <person name="Hejnol A."/>
        </authorList>
    </citation>
    <scope>NUCLEOTIDE SEQUENCE [LARGE SCALE GENOMIC DNA]</scope>
</reference>
<keyword evidence="3" id="KW-0812">Transmembrane</keyword>
<feature type="disulfide bond" evidence="2">
    <location>
        <begin position="38"/>
        <end position="53"/>
    </location>
</feature>
<dbReference type="Gene3D" id="4.10.110.10">
    <property type="entry name" value="Spasmolytic Protein, domain 1"/>
    <property type="match status" value="1"/>
</dbReference>
<keyword evidence="6" id="KW-1185">Reference proteome</keyword>
<dbReference type="InterPro" id="IPR000519">
    <property type="entry name" value="P_trefoil_dom"/>
</dbReference>